<keyword evidence="2" id="KW-0732">Signal</keyword>
<name>A0ABS2GL19_9FIRM</name>
<reference evidence="3 4" key="1">
    <citation type="journal article" date="2021" name="Sci. Rep.">
        <title>The distribution of antibiotic resistance genes in chicken gut microbiota commensals.</title>
        <authorList>
            <person name="Juricova H."/>
            <person name="Matiasovicova J."/>
            <person name="Kubasova T."/>
            <person name="Cejkova D."/>
            <person name="Rychlik I."/>
        </authorList>
    </citation>
    <scope>NUCLEOTIDE SEQUENCE [LARGE SCALE GENOMIC DNA]</scope>
    <source>
        <strain evidence="3 4">An564</strain>
    </source>
</reference>
<keyword evidence="4" id="KW-1185">Reference proteome</keyword>
<dbReference type="EMBL" id="JACSNR010000001">
    <property type="protein sequence ID" value="MBM6922503.1"/>
    <property type="molecule type" value="Genomic_DNA"/>
</dbReference>
<protein>
    <submittedName>
        <fullName evidence="3">Uncharacterized protein</fullName>
    </submittedName>
</protein>
<feature type="compositionally biased region" description="Polar residues" evidence="1">
    <location>
        <begin position="333"/>
        <end position="351"/>
    </location>
</feature>
<evidence type="ECO:0000313" key="4">
    <source>
        <dbReference type="Proteomes" id="UP000724149"/>
    </source>
</evidence>
<feature type="region of interest" description="Disordered" evidence="1">
    <location>
        <begin position="330"/>
        <end position="351"/>
    </location>
</feature>
<gene>
    <name evidence="3" type="ORF">H9X81_02180</name>
</gene>
<proteinExistence type="predicted"/>
<feature type="chain" id="PRO_5047093310" evidence="2">
    <location>
        <begin position="24"/>
        <end position="351"/>
    </location>
</feature>
<feature type="signal peptide" evidence="2">
    <location>
        <begin position="1"/>
        <end position="23"/>
    </location>
</feature>
<dbReference type="RefSeq" id="WP_204719469.1">
    <property type="nucleotide sequence ID" value="NZ_JACSNR010000001.1"/>
</dbReference>
<organism evidence="3 4">
    <name type="scientific">Hydrogenoanaerobacterium saccharovorans</name>
    <dbReference type="NCBI Taxonomy" id="474960"/>
    <lineage>
        <taxon>Bacteria</taxon>
        <taxon>Bacillati</taxon>
        <taxon>Bacillota</taxon>
        <taxon>Clostridia</taxon>
        <taxon>Eubacteriales</taxon>
        <taxon>Oscillospiraceae</taxon>
        <taxon>Hydrogenoanaerobacterium</taxon>
    </lineage>
</organism>
<sequence length="351" mass="38633">MKKIFALALAAVMTAGMTTVAFAANEEPKAWIVPGTGASVLVDVNDDGKFYTDDDDMDSHDKGAIPYSVDKAADVSVIEGGTKVALPLYTRNAKGEEVMFSDKDTVKGLKVKADWTVGKLEEKPEIELVKIGDNYFYAITFTVPEGEATKTTDLCGEISIYKNSSDLKDSNAYKKHITAAIGSEYGFEAENLYDISDLTDAKLVAFKDKAGEKLEGEETLTFGDLFEFEVDVTGQGKLNLKNNTDFNKEFAAMYDYANIDFLTFEYAPSFNKIGTAYIYVDEDAYVYEVTEDGAKAIKGLEWDEDYEAWTFKTRKLGAYAISDVELDEKTVTEDNTSSTTDGGKTNPDTGR</sequence>
<evidence type="ECO:0000256" key="2">
    <source>
        <dbReference type="SAM" id="SignalP"/>
    </source>
</evidence>
<evidence type="ECO:0000313" key="3">
    <source>
        <dbReference type="EMBL" id="MBM6922503.1"/>
    </source>
</evidence>
<accession>A0ABS2GL19</accession>
<comment type="caution">
    <text evidence="3">The sequence shown here is derived from an EMBL/GenBank/DDBJ whole genome shotgun (WGS) entry which is preliminary data.</text>
</comment>
<evidence type="ECO:0000256" key="1">
    <source>
        <dbReference type="SAM" id="MobiDB-lite"/>
    </source>
</evidence>
<dbReference type="Proteomes" id="UP000724149">
    <property type="component" value="Unassembled WGS sequence"/>
</dbReference>